<dbReference type="InterPro" id="IPR036652">
    <property type="entry name" value="YjeF_N_dom_sf"/>
</dbReference>
<feature type="binding site" evidence="1">
    <location>
        <position position="163"/>
    </location>
    <ligand>
        <name>(6S)-NADPHX</name>
        <dbReference type="ChEBI" id="CHEBI:64076"/>
    </ligand>
</feature>
<name>A0ABP8YV13_9MICO</name>
<keyword evidence="1" id="KW-0413">Isomerase</keyword>
<keyword evidence="1" id="KW-0630">Potassium</keyword>
<comment type="catalytic activity">
    <reaction evidence="1">
        <text>(6R)-NADHX = (6S)-NADHX</text>
        <dbReference type="Rhea" id="RHEA:32215"/>
        <dbReference type="ChEBI" id="CHEBI:64074"/>
        <dbReference type="ChEBI" id="CHEBI:64075"/>
        <dbReference type="EC" id="5.1.99.6"/>
    </reaction>
</comment>
<dbReference type="EMBL" id="BAABLP010000002">
    <property type="protein sequence ID" value="GAA4740471.1"/>
    <property type="molecule type" value="Genomic_DNA"/>
</dbReference>
<protein>
    <recommendedName>
        <fullName evidence="1">NAD(P)H-hydrate epimerase</fullName>
        <ecNumber evidence="1">5.1.99.6</ecNumber>
    </recommendedName>
    <alternativeName>
        <fullName evidence="1">NAD(P)HX epimerase</fullName>
    </alternativeName>
</protein>
<dbReference type="NCBIfam" id="TIGR00197">
    <property type="entry name" value="yjeF_nterm"/>
    <property type="match status" value="1"/>
</dbReference>
<evidence type="ECO:0000313" key="4">
    <source>
        <dbReference type="Proteomes" id="UP001500121"/>
    </source>
</evidence>
<proteinExistence type="inferred from homology"/>
<feature type="binding site" evidence="1">
    <location>
        <begin position="131"/>
        <end position="137"/>
    </location>
    <ligand>
        <name>(6S)-NADPHX</name>
        <dbReference type="ChEBI" id="CHEBI:64076"/>
    </ligand>
</feature>
<accession>A0ABP8YV13</accession>
<dbReference type="SUPFAM" id="SSF64153">
    <property type="entry name" value="YjeF N-terminal domain-like"/>
    <property type="match status" value="1"/>
</dbReference>
<dbReference type="InterPro" id="IPR004443">
    <property type="entry name" value="YjeF_N_dom"/>
</dbReference>
<dbReference type="Pfam" id="PF03853">
    <property type="entry name" value="YjeF_N"/>
    <property type="match status" value="1"/>
</dbReference>
<comment type="caution">
    <text evidence="3">The sequence shown here is derived from an EMBL/GenBank/DDBJ whole genome shotgun (WGS) entry which is preliminary data.</text>
</comment>
<gene>
    <name evidence="1" type="primary">nnrE</name>
    <name evidence="3" type="ORF">GCM10025783_09260</name>
</gene>
<feature type="binding site" evidence="1">
    <location>
        <position position="63"/>
    </location>
    <ligand>
        <name>K(+)</name>
        <dbReference type="ChEBI" id="CHEBI:29103"/>
    </ligand>
</feature>
<dbReference type="Gene3D" id="3.40.50.10260">
    <property type="entry name" value="YjeF N-terminal domain"/>
    <property type="match status" value="1"/>
</dbReference>
<dbReference type="PROSITE" id="PS51385">
    <property type="entry name" value="YJEF_N"/>
    <property type="match status" value="1"/>
</dbReference>
<keyword evidence="1" id="KW-0521">NADP</keyword>
<keyword evidence="1" id="KW-0520">NAD</keyword>
<comment type="similarity">
    <text evidence="1">Belongs to the NnrE/AIBP family.</text>
</comment>
<dbReference type="EC" id="5.1.99.6" evidence="1"/>
<organism evidence="3 4">
    <name type="scientific">Amnibacterium soli</name>
    <dbReference type="NCBI Taxonomy" id="1282736"/>
    <lineage>
        <taxon>Bacteria</taxon>
        <taxon>Bacillati</taxon>
        <taxon>Actinomycetota</taxon>
        <taxon>Actinomycetes</taxon>
        <taxon>Micrococcales</taxon>
        <taxon>Microbacteriaceae</taxon>
        <taxon>Amnibacterium</taxon>
    </lineage>
</organism>
<evidence type="ECO:0000259" key="2">
    <source>
        <dbReference type="PROSITE" id="PS51385"/>
    </source>
</evidence>
<dbReference type="RefSeq" id="WP_345479835.1">
    <property type="nucleotide sequence ID" value="NZ_BAABLP010000002.1"/>
</dbReference>
<reference evidence="4" key="1">
    <citation type="journal article" date="2019" name="Int. J. Syst. Evol. Microbiol.">
        <title>The Global Catalogue of Microorganisms (GCM) 10K type strain sequencing project: providing services to taxonomists for standard genome sequencing and annotation.</title>
        <authorList>
            <consortium name="The Broad Institute Genomics Platform"/>
            <consortium name="The Broad Institute Genome Sequencing Center for Infectious Disease"/>
            <person name="Wu L."/>
            <person name="Ma J."/>
        </authorList>
    </citation>
    <scope>NUCLEOTIDE SEQUENCE [LARGE SCALE GENOMIC DNA]</scope>
    <source>
        <strain evidence="4">JCM 19015</strain>
    </source>
</reference>
<sequence>MSADLADGYTADQVRTAERPLLAAGEPLMDRAAAGLAREVEAVLAARGRRTGRLVVLAGSGSNGGDALLAAALLVARGSTAVVVRLGTRVHGRGLRTAERAGARVLPPDASAGSVAAAVAEADVVLDGLLGTGARGGLRAPGRQVVARILESGGRSAAVVAVDLPSGVDPDTGVAHPPVLRAERTVTFGAGKAGLLLAAGRRAAGRVRVVDIGLGPVLADVVPAVRRGR</sequence>
<keyword evidence="1" id="KW-0479">Metal-binding</keyword>
<dbReference type="HAMAP" id="MF_01966">
    <property type="entry name" value="NADHX_epimerase"/>
    <property type="match status" value="1"/>
</dbReference>
<comment type="function">
    <text evidence="1">Catalyzes the epimerization of the S- and R-forms of NAD(P)HX, a damaged form of NAD(P)H that is a result of enzymatic or heat-dependent hydration. This is a prerequisite for the S-specific NAD(P)H-hydrate dehydratase to allow the repair of both epimers of NAD(P)HX.</text>
</comment>
<feature type="binding site" evidence="1">
    <location>
        <position position="166"/>
    </location>
    <ligand>
        <name>K(+)</name>
        <dbReference type="ChEBI" id="CHEBI:29103"/>
    </ligand>
</feature>
<comment type="cofactor">
    <cofactor evidence="1">
        <name>K(+)</name>
        <dbReference type="ChEBI" id="CHEBI:29103"/>
    </cofactor>
    <text evidence="1">Binds 1 potassium ion per subunit.</text>
</comment>
<comment type="catalytic activity">
    <reaction evidence="1">
        <text>(6R)-NADPHX = (6S)-NADPHX</text>
        <dbReference type="Rhea" id="RHEA:32227"/>
        <dbReference type="ChEBI" id="CHEBI:64076"/>
        <dbReference type="ChEBI" id="CHEBI:64077"/>
        <dbReference type="EC" id="5.1.99.6"/>
    </reaction>
</comment>
<evidence type="ECO:0000313" key="3">
    <source>
        <dbReference type="EMBL" id="GAA4740471.1"/>
    </source>
</evidence>
<keyword evidence="1" id="KW-0547">Nucleotide-binding</keyword>
<feature type="domain" description="YjeF N-terminal" evidence="2">
    <location>
        <begin position="14"/>
        <end position="220"/>
    </location>
</feature>
<comment type="caution">
    <text evidence="1">Lacks conserved residue(s) required for the propagation of feature annotation.</text>
</comment>
<feature type="binding site" evidence="1">
    <location>
        <begin position="62"/>
        <end position="66"/>
    </location>
    <ligand>
        <name>(6S)-NADPHX</name>
        <dbReference type="ChEBI" id="CHEBI:64076"/>
    </ligand>
</feature>
<feature type="binding site" evidence="1">
    <location>
        <position position="127"/>
    </location>
    <ligand>
        <name>K(+)</name>
        <dbReference type="ChEBI" id="CHEBI:29103"/>
    </ligand>
</feature>
<dbReference type="Proteomes" id="UP001500121">
    <property type="component" value="Unassembled WGS sequence"/>
</dbReference>
<keyword evidence="4" id="KW-1185">Reference proteome</keyword>
<evidence type="ECO:0000256" key="1">
    <source>
        <dbReference type="HAMAP-Rule" id="MF_01966"/>
    </source>
</evidence>